<reference evidence="11 12" key="1">
    <citation type="submission" date="2021-02" db="EMBL/GenBank/DDBJ databases">
        <authorList>
            <person name="Han P."/>
        </authorList>
    </citation>
    <scope>NUCLEOTIDE SEQUENCE [LARGE SCALE GENOMIC DNA]</scope>
    <source>
        <strain evidence="11">Candidatus Nitrospira sp. ZN2</strain>
    </source>
</reference>
<feature type="transmembrane region" description="Helical" evidence="9">
    <location>
        <begin position="195"/>
        <end position="214"/>
    </location>
</feature>
<comment type="caution">
    <text evidence="11">The sequence shown here is derived from an EMBL/GenBank/DDBJ whole genome shotgun (WGS) entry which is preliminary data.</text>
</comment>
<evidence type="ECO:0000256" key="9">
    <source>
        <dbReference type="RuleBase" id="RU361157"/>
    </source>
</evidence>
<name>A0ABM8RDJ1_9BACT</name>
<evidence type="ECO:0000313" key="12">
    <source>
        <dbReference type="Proteomes" id="UP000675880"/>
    </source>
</evidence>
<keyword evidence="4 9" id="KW-1003">Cell membrane</keyword>
<dbReference type="Pfam" id="PF01061">
    <property type="entry name" value="ABC2_membrane"/>
    <property type="match status" value="1"/>
</dbReference>
<feature type="transmembrane region" description="Helical" evidence="9">
    <location>
        <begin position="249"/>
        <end position="270"/>
    </location>
</feature>
<evidence type="ECO:0000256" key="8">
    <source>
        <dbReference type="ARBA" id="ARBA00023136"/>
    </source>
</evidence>
<dbReference type="Proteomes" id="UP000675880">
    <property type="component" value="Unassembled WGS sequence"/>
</dbReference>
<comment type="subcellular location">
    <subcellularLocation>
        <location evidence="1">Cell inner membrane</location>
        <topology evidence="1">Multi-pass membrane protein</topology>
    </subcellularLocation>
    <subcellularLocation>
        <location evidence="9">Cell membrane</location>
        <topology evidence="9">Multi-pass membrane protein</topology>
    </subcellularLocation>
</comment>
<proteinExistence type="inferred from homology"/>
<comment type="similarity">
    <text evidence="2 9">Belongs to the ABC-2 integral membrane protein family.</text>
</comment>
<evidence type="ECO:0000256" key="3">
    <source>
        <dbReference type="ARBA" id="ARBA00022448"/>
    </source>
</evidence>
<dbReference type="PROSITE" id="PS51012">
    <property type="entry name" value="ABC_TM2"/>
    <property type="match status" value="1"/>
</dbReference>
<keyword evidence="7 9" id="KW-1133">Transmembrane helix</keyword>
<evidence type="ECO:0000256" key="4">
    <source>
        <dbReference type="ARBA" id="ARBA00022475"/>
    </source>
</evidence>
<keyword evidence="8 9" id="KW-0472">Membrane</keyword>
<feature type="transmembrane region" description="Helical" evidence="9">
    <location>
        <begin position="52"/>
        <end position="77"/>
    </location>
</feature>
<evidence type="ECO:0000259" key="10">
    <source>
        <dbReference type="PROSITE" id="PS51012"/>
    </source>
</evidence>
<dbReference type="InterPro" id="IPR047817">
    <property type="entry name" value="ABC2_TM_bact-type"/>
</dbReference>
<dbReference type="PANTHER" id="PTHR30413">
    <property type="entry name" value="INNER MEMBRANE TRANSPORT PERMEASE"/>
    <property type="match status" value="1"/>
</dbReference>
<evidence type="ECO:0000256" key="2">
    <source>
        <dbReference type="ARBA" id="ARBA00007783"/>
    </source>
</evidence>
<organism evidence="11 12">
    <name type="scientific">Nitrospira defluvii</name>
    <dbReference type="NCBI Taxonomy" id="330214"/>
    <lineage>
        <taxon>Bacteria</taxon>
        <taxon>Pseudomonadati</taxon>
        <taxon>Nitrospirota</taxon>
        <taxon>Nitrospiria</taxon>
        <taxon>Nitrospirales</taxon>
        <taxon>Nitrospiraceae</taxon>
        <taxon>Nitrospira</taxon>
    </lineage>
</organism>
<dbReference type="PANTHER" id="PTHR30413:SF8">
    <property type="entry name" value="TRANSPORT PERMEASE PROTEIN"/>
    <property type="match status" value="1"/>
</dbReference>
<dbReference type="InterPro" id="IPR013525">
    <property type="entry name" value="ABC2_TM"/>
</dbReference>
<sequence length="281" mass="31382">MESALAQVDSGTVVIEPREGYIQVGWRELWAARELFYFLAWRDLKTRYAQTVIGASWALMQPLLSTLIFTLVFSYLAKVPSDGLPYPLFAFAAILPWSLFARSLERSTLSVVTEGGLIKKVYFPRLIIPISATFINLVDFGVGLLILVGMMAWYQLVPQWTVIFLPLLVAVALLAALSVSLWLSALNVKYRDVASVVPLITQLWMFASPVLYPASLVPEPVRWYYGLNPMAGVIEGFRWALLGKAAPDWSMVSVSLAVVLVLLIGGVMFFRRVERTFADVI</sequence>
<evidence type="ECO:0000256" key="6">
    <source>
        <dbReference type="ARBA" id="ARBA00022692"/>
    </source>
</evidence>
<dbReference type="EMBL" id="CAJNBJ010000012">
    <property type="protein sequence ID" value="CAE6747020.1"/>
    <property type="molecule type" value="Genomic_DNA"/>
</dbReference>
<keyword evidence="5" id="KW-0997">Cell inner membrane</keyword>
<evidence type="ECO:0000256" key="1">
    <source>
        <dbReference type="ARBA" id="ARBA00004429"/>
    </source>
</evidence>
<protein>
    <recommendedName>
        <fullName evidence="9">Transport permease protein</fullName>
    </recommendedName>
</protein>
<evidence type="ECO:0000256" key="7">
    <source>
        <dbReference type="ARBA" id="ARBA00022989"/>
    </source>
</evidence>
<evidence type="ECO:0000256" key="5">
    <source>
        <dbReference type="ARBA" id="ARBA00022519"/>
    </source>
</evidence>
<feature type="transmembrane region" description="Helical" evidence="9">
    <location>
        <begin position="126"/>
        <end position="154"/>
    </location>
</feature>
<feature type="transmembrane region" description="Helical" evidence="9">
    <location>
        <begin position="160"/>
        <end position="183"/>
    </location>
</feature>
<keyword evidence="3 9" id="KW-0813">Transport</keyword>
<feature type="transmembrane region" description="Helical" evidence="9">
    <location>
        <begin position="83"/>
        <end position="100"/>
    </location>
</feature>
<dbReference type="RefSeq" id="WP_213042219.1">
    <property type="nucleotide sequence ID" value="NZ_CAJNBJ010000012.1"/>
</dbReference>
<accession>A0ABM8RDJ1</accession>
<keyword evidence="12" id="KW-1185">Reference proteome</keyword>
<evidence type="ECO:0000313" key="11">
    <source>
        <dbReference type="EMBL" id="CAE6747020.1"/>
    </source>
</evidence>
<feature type="domain" description="ABC transmembrane type-2" evidence="10">
    <location>
        <begin position="53"/>
        <end position="273"/>
    </location>
</feature>
<gene>
    <name evidence="11" type="ORF">NSPZN2_20058</name>
</gene>
<keyword evidence="6 9" id="KW-0812">Transmembrane</keyword>